<evidence type="ECO:0000313" key="3">
    <source>
        <dbReference type="Proteomes" id="UP001189303"/>
    </source>
</evidence>
<accession>A0A9Q2C2N6</accession>
<proteinExistence type="predicted"/>
<evidence type="ECO:0000313" key="4">
    <source>
        <dbReference type="Proteomes" id="UP001199322"/>
    </source>
</evidence>
<dbReference type="AlphaFoldDB" id="A0A9Q2C2N6"/>
<sequence>MRYQFTLRFTLPPSDAGHDDIVERLGAIGCTDALVGIGVAGYVCLEFCREATSATEAIRAATTDVKAAVPGAILVAAESESTTGARIGIAKETGV</sequence>
<reference evidence="1 3" key="2">
    <citation type="submission" date="2023-07" db="EMBL/GenBank/DDBJ databases">
        <authorList>
            <person name="Peeters C."/>
        </authorList>
    </citation>
    <scope>NUCLEOTIDE SEQUENCE [LARGE SCALE GENOMIC DNA]</scope>
    <source>
        <strain evidence="1 3">R-38712</strain>
    </source>
</reference>
<evidence type="ECO:0008006" key="5">
    <source>
        <dbReference type="Google" id="ProtNLM"/>
    </source>
</evidence>
<reference evidence="2" key="1">
    <citation type="submission" date="2018-06" db="EMBL/GenBank/DDBJ databases">
        <authorList>
            <person name="O'Rourke A."/>
        </authorList>
    </citation>
    <scope>NUCLEOTIDE SEQUENCE</scope>
    <source>
        <strain evidence="2">132550021-3</strain>
    </source>
</reference>
<dbReference type="Proteomes" id="UP001199322">
    <property type="component" value="Unassembled WGS sequence"/>
</dbReference>
<dbReference type="Proteomes" id="UP001189303">
    <property type="component" value="Unassembled WGS sequence"/>
</dbReference>
<comment type="caution">
    <text evidence="2">The sequence shown here is derived from an EMBL/GenBank/DDBJ whole genome shotgun (WGS) entry which is preliminary data.</text>
</comment>
<evidence type="ECO:0000313" key="2">
    <source>
        <dbReference type="EMBL" id="MBX3892349.1"/>
    </source>
</evidence>
<evidence type="ECO:0000313" key="1">
    <source>
        <dbReference type="EMBL" id="CAJ0730510.1"/>
    </source>
</evidence>
<gene>
    <name evidence="2" type="ORF">DEE74_21000</name>
    <name evidence="1" type="ORF">R38712_04405</name>
</gene>
<organism evidence="2 4">
    <name type="scientific">Ralstonia pickettii</name>
    <name type="common">Burkholderia pickettii</name>
    <dbReference type="NCBI Taxonomy" id="329"/>
    <lineage>
        <taxon>Bacteria</taxon>
        <taxon>Pseudomonadati</taxon>
        <taxon>Pseudomonadota</taxon>
        <taxon>Betaproteobacteria</taxon>
        <taxon>Burkholderiales</taxon>
        <taxon>Burkholderiaceae</taxon>
        <taxon>Ralstonia</taxon>
    </lineage>
</organism>
<dbReference type="EMBL" id="CATWFT010000019">
    <property type="protein sequence ID" value="CAJ0730510.1"/>
    <property type="molecule type" value="Genomic_DNA"/>
</dbReference>
<name>A0A9Q2C2N6_RALPI</name>
<dbReference type="EMBL" id="QGBI01000024">
    <property type="protein sequence ID" value="MBX3892349.1"/>
    <property type="molecule type" value="Genomic_DNA"/>
</dbReference>
<protein>
    <recommendedName>
        <fullName evidence="5">DNA-binding protein</fullName>
    </recommendedName>
</protein>
<keyword evidence="3" id="KW-1185">Reference proteome</keyword>
<dbReference type="RefSeq" id="WP_012762981.1">
    <property type="nucleotide sequence ID" value="NZ_CATWFT010000019.1"/>
</dbReference>